<dbReference type="GO" id="GO:0000973">
    <property type="term" value="P:post-transcriptional tethering of RNA polymerase II gene DNA at nuclear periphery"/>
    <property type="evidence" value="ECO:0007669"/>
    <property type="project" value="TreeGrafter"/>
</dbReference>
<evidence type="ECO:0000313" key="5">
    <source>
        <dbReference type="Proteomes" id="UP000812966"/>
    </source>
</evidence>
<dbReference type="Proteomes" id="UP000812966">
    <property type="component" value="Unassembled WGS sequence"/>
</dbReference>
<dbReference type="GO" id="GO:0070390">
    <property type="term" value="C:transcription export complex 2"/>
    <property type="evidence" value="ECO:0007669"/>
    <property type="project" value="TreeGrafter"/>
</dbReference>
<feature type="domain" description="PCI" evidence="3">
    <location>
        <begin position="409"/>
        <end position="456"/>
    </location>
</feature>
<sequence>MTTALTDYLTRLSDSITQQKPSRLSKLFNQTSDPIQHVLRALHSETRGKVEKNYLANVIHRRGTALGLEDEWKTIVLERVWAGWMEENESWIEAYESQKLCINTYIRYISNNPSTCTSWVLPPLYTLLRDLQTLSSNASSEHFRREATSNNNNNNNALTTTSGGDIGLYEESTARIIQSAFKLCVSDRSNPPTLSLRKGVYKTASCLMGWYFKIDRTNLSKQLVRAVNSDPTLPKLESYKMADRVTWSYYLGLLAFRAGEDEVAGGHLGWAFERCLAGSRRNQELILKHLIPARLRLGLFPSPHLLAQYPKIERLYGKFIAAIRVGDVKAYDRALERLQSGEIAEEASTVEADADAGAGGMGMDQEMDVEVDGMGVDVGVWMALERGREVCLRGLMRGVWIACDKESRIPISAFKLALRHQGIEVDEDEAECLVAGMIWKGYMKGYISHEKRTVVLAKSGPFPALSKRVKPTGG</sequence>
<dbReference type="Pfam" id="PF01399">
    <property type="entry name" value="PCI"/>
    <property type="match status" value="1"/>
</dbReference>
<dbReference type="GO" id="GO:0003690">
    <property type="term" value="F:double-stranded DNA binding"/>
    <property type="evidence" value="ECO:0007669"/>
    <property type="project" value="InterPro"/>
</dbReference>
<reference evidence="4" key="1">
    <citation type="submission" date="2020-04" db="EMBL/GenBank/DDBJ databases">
        <title>Analysis of mating type loci in Filobasidium floriforme.</title>
        <authorList>
            <person name="Nowrousian M."/>
        </authorList>
    </citation>
    <scope>NUCLEOTIDE SEQUENCE</scope>
    <source>
        <strain evidence="4">CBS 6242</strain>
    </source>
</reference>
<gene>
    <name evidence="4" type="ORF">FFLO_03702</name>
</gene>
<dbReference type="PANTHER" id="PTHR12732">
    <property type="entry name" value="UNCHARACTERIZED PROTEASOME COMPONENT REGION PCI-CONTAINING"/>
    <property type="match status" value="1"/>
</dbReference>
<evidence type="ECO:0000256" key="1">
    <source>
        <dbReference type="ARBA" id="ARBA00025771"/>
    </source>
</evidence>
<dbReference type="OrthoDB" id="10252687at2759"/>
<comment type="similarity">
    <text evidence="1">Belongs to the CSN12 family.</text>
</comment>
<evidence type="ECO:0000259" key="3">
    <source>
        <dbReference type="Pfam" id="PF01399"/>
    </source>
</evidence>
<dbReference type="GO" id="GO:0006368">
    <property type="term" value="P:transcription elongation by RNA polymerase II"/>
    <property type="evidence" value="ECO:0007669"/>
    <property type="project" value="TreeGrafter"/>
</dbReference>
<protein>
    <recommendedName>
        <fullName evidence="3">PCI domain-containing protein</fullName>
    </recommendedName>
</protein>
<dbReference type="AlphaFoldDB" id="A0A8K0NSX0"/>
<accession>A0A8K0NSX0</accession>
<evidence type="ECO:0000256" key="2">
    <source>
        <dbReference type="SAM" id="MobiDB-lite"/>
    </source>
</evidence>
<evidence type="ECO:0000313" key="4">
    <source>
        <dbReference type="EMBL" id="KAG7532234.1"/>
    </source>
</evidence>
<dbReference type="Gene3D" id="1.10.10.10">
    <property type="entry name" value="Winged helix-like DNA-binding domain superfamily/Winged helix DNA-binding domain"/>
    <property type="match status" value="1"/>
</dbReference>
<dbReference type="InterPro" id="IPR036388">
    <property type="entry name" value="WH-like_DNA-bd_sf"/>
</dbReference>
<dbReference type="InterPro" id="IPR000717">
    <property type="entry name" value="PCI_dom"/>
</dbReference>
<organism evidence="4 5">
    <name type="scientific">Filobasidium floriforme</name>
    <dbReference type="NCBI Taxonomy" id="5210"/>
    <lineage>
        <taxon>Eukaryota</taxon>
        <taxon>Fungi</taxon>
        <taxon>Dikarya</taxon>
        <taxon>Basidiomycota</taxon>
        <taxon>Agaricomycotina</taxon>
        <taxon>Tremellomycetes</taxon>
        <taxon>Filobasidiales</taxon>
        <taxon>Filobasidiaceae</taxon>
        <taxon>Filobasidium</taxon>
    </lineage>
</organism>
<dbReference type="SMART" id="SM00753">
    <property type="entry name" value="PAM"/>
    <property type="match status" value="1"/>
</dbReference>
<keyword evidence="5" id="KW-1185">Reference proteome</keyword>
<dbReference type="GO" id="GO:0016973">
    <property type="term" value="P:poly(A)+ mRNA export from nucleus"/>
    <property type="evidence" value="ECO:0007669"/>
    <property type="project" value="TreeGrafter"/>
</dbReference>
<feature type="region of interest" description="Disordered" evidence="2">
    <location>
        <begin position="140"/>
        <end position="161"/>
    </location>
</feature>
<dbReference type="EMBL" id="JABELV010000070">
    <property type="protein sequence ID" value="KAG7532234.1"/>
    <property type="molecule type" value="Genomic_DNA"/>
</dbReference>
<dbReference type="PANTHER" id="PTHR12732:SF0">
    <property type="entry name" value="PCI DOMAIN-CONTAINING PROTEIN 2"/>
    <property type="match status" value="1"/>
</dbReference>
<dbReference type="GO" id="GO:0003723">
    <property type="term" value="F:RNA binding"/>
    <property type="evidence" value="ECO:0007669"/>
    <property type="project" value="InterPro"/>
</dbReference>
<name>A0A8K0NSX0_9TREE</name>
<comment type="caution">
    <text evidence="4">The sequence shown here is derived from an EMBL/GenBank/DDBJ whole genome shotgun (WGS) entry which is preliminary data.</text>
</comment>
<dbReference type="InterPro" id="IPR045114">
    <property type="entry name" value="Csn12-like"/>
</dbReference>
<proteinExistence type="inferred from homology"/>